<protein>
    <submittedName>
        <fullName evidence="4">ADP-ribose pyrophosphatase</fullName>
    </submittedName>
</protein>
<evidence type="ECO:0000313" key="4">
    <source>
        <dbReference type="EMBL" id="KIQ69654.1"/>
    </source>
</evidence>
<proteinExistence type="predicted"/>
<dbReference type="InterPro" id="IPR015797">
    <property type="entry name" value="NUDIX_hydrolase-like_dom_sf"/>
</dbReference>
<evidence type="ECO:0000259" key="3">
    <source>
        <dbReference type="PROSITE" id="PS51462"/>
    </source>
</evidence>
<name>A0A0D0Q576_9RHOB</name>
<gene>
    <name evidence="4" type="ORF">Wenmar_02018</name>
</gene>
<dbReference type="PATRIC" id="fig|1123501.6.peg.2114"/>
<dbReference type="STRING" id="1123501.Wenmar_02018"/>
<dbReference type="RefSeq" id="WP_026198638.1">
    <property type="nucleotide sequence ID" value="NZ_KB902316.1"/>
</dbReference>
<reference evidence="4 5" key="1">
    <citation type="submission" date="2013-01" db="EMBL/GenBank/DDBJ databases">
        <authorList>
            <person name="Fiebig A."/>
            <person name="Goeker M."/>
            <person name="Klenk H.-P.P."/>
        </authorList>
    </citation>
    <scope>NUCLEOTIDE SEQUENCE [LARGE SCALE GENOMIC DNA]</scope>
    <source>
        <strain evidence="4 5">DSM 24838</strain>
    </source>
</reference>
<dbReference type="Pfam" id="PF00293">
    <property type="entry name" value="NUDIX"/>
    <property type="match status" value="1"/>
</dbReference>
<evidence type="ECO:0000313" key="5">
    <source>
        <dbReference type="Proteomes" id="UP000035100"/>
    </source>
</evidence>
<dbReference type="Gene3D" id="3.90.79.10">
    <property type="entry name" value="Nucleoside Triphosphate Pyrophosphohydrolase"/>
    <property type="match status" value="1"/>
</dbReference>
<dbReference type="eggNOG" id="COG1051">
    <property type="taxonomic scope" value="Bacteria"/>
</dbReference>
<comment type="caution">
    <text evidence="4">The sequence shown here is derived from an EMBL/GenBank/DDBJ whole genome shotgun (WGS) entry which is preliminary data.</text>
</comment>
<accession>A0A0D0Q576</accession>
<dbReference type="GO" id="GO:0016787">
    <property type="term" value="F:hydrolase activity"/>
    <property type="evidence" value="ECO:0007669"/>
    <property type="project" value="UniProtKB-KW"/>
</dbReference>
<dbReference type="OrthoDB" id="9761969at2"/>
<dbReference type="Proteomes" id="UP000035100">
    <property type="component" value="Unassembled WGS sequence"/>
</dbReference>
<dbReference type="EMBL" id="AONG01000009">
    <property type="protein sequence ID" value="KIQ69654.1"/>
    <property type="molecule type" value="Genomic_DNA"/>
</dbReference>
<dbReference type="CDD" id="cd18880">
    <property type="entry name" value="NUDIX_ADPRase"/>
    <property type="match status" value="1"/>
</dbReference>
<dbReference type="AlphaFoldDB" id="A0A0D0Q576"/>
<dbReference type="InterPro" id="IPR000086">
    <property type="entry name" value="NUDIX_hydrolase_dom"/>
</dbReference>
<organism evidence="4 5">
    <name type="scientific">Wenxinia marina DSM 24838</name>
    <dbReference type="NCBI Taxonomy" id="1123501"/>
    <lineage>
        <taxon>Bacteria</taxon>
        <taxon>Pseudomonadati</taxon>
        <taxon>Pseudomonadota</taxon>
        <taxon>Alphaproteobacteria</taxon>
        <taxon>Rhodobacterales</taxon>
        <taxon>Roseobacteraceae</taxon>
        <taxon>Wenxinia</taxon>
    </lineage>
</organism>
<dbReference type="PROSITE" id="PS51462">
    <property type="entry name" value="NUDIX"/>
    <property type="match status" value="1"/>
</dbReference>
<dbReference type="PANTHER" id="PTHR43046">
    <property type="entry name" value="GDP-MANNOSE MANNOSYL HYDROLASE"/>
    <property type="match status" value="1"/>
</dbReference>
<feature type="domain" description="Nudix hydrolase" evidence="3">
    <location>
        <begin position="5"/>
        <end position="135"/>
    </location>
</feature>
<evidence type="ECO:0000256" key="2">
    <source>
        <dbReference type="ARBA" id="ARBA00022801"/>
    </source>
</evidence>
<keyword evidence="5" id="KW-1185">Reference proteome</keyword>
<dbReference type="PANTHER" id="PTHR43046:SF14">
    <property type="entry name" value="MUTT_NUDIX FAMILY PROTEIN"/>
    <property type="match status" value="1"/>
</dbReference>
<comment type="cofactor">
    <cofactor evidence="1">
        <name>Mg(2+)</name>
        <dbReference type="ChEBI" id="CHEBI:18420"/>
    </cofactor>
</comment>
<dbReference type="SUPFAM" id="SSF55811">
    <property type="entry name" value="Nudix"/>
    <property type="match status" value="1"/>
</dbReference>
<evidence type="ECO:0000256" key="1">
    <source>
        <dbReference type="ARBA" id="ARBA00001946"/>
    </source>
</evidence>
<sequence length="149" mass="16117">MAGRGPRLAVRGILMRQGRLLLVNAYPGSARLWCAPGGGVEAHASLPDNLAREVFEETGLTVEVGAPCLVNEFHDPDGPMHQVDIYFRCTVVAGDPDGDWTDPEGVVTLRRWITRDEMAALAVKPDSLAAVAWGESDAPLYDPLEPVVR</sequence>
<keyword evidence="2" id="KW-0378">Hydrolase</keyword>